<dbReference type="PANTHER" id="PTHR14467:SF0">
    <property type="entry name" value="PROTEIN ARV1"/>
    <property type="match status" value="1"/>
</dbReference>
<gene>
    <name evidence="11" type="primary">Bm18582</name>
    <name evidence="11" type="ORF">BM_BM18582</name>
</gene>
<dbReference type="GO" id="GO:0005794">
    <property type="term" value="C:Golgi apparatus"/>
    <property type="evidence" value="ECO:0007669"/>
    <property type="project" value="TreeGrafter"/>
</dbReference>
<dbReference type="GO" id="GO:0006665">
    <property type="term" value="P:sphingolipid metabolic process"/>
    <property type="evidence" value="ECO:0007669"/>
    <property type="project" value="TreeGrafter"/>
</dbReference>
<sequence length="252" mass="28964">MVDEYICINCCHPSSSLFLKYSDNGIRLTPCSNCGRAVDAYIEYDIVLVIIDLMLQYIEAYRHFLMNTGNNRYCHKLCIIFMLCNAYSKWIRWRIMSGDENAYDLEWEFYECLLQSLLEMASFVIVLALMSLQISATFSVNKTLQTFCIGSYGNVFAVLSVIWHLHLLWSYRILTELFIFISHVQAQRGGCLLVLLVSLSTLTIIHPFSTNVKIHSFSAMYNITLTRSVLVVLMATVISRCVGLLMDLFCFI</sequence>
<feature type="transmembrane region" description="Helical" evidence="10">
    <location>
        <begin position="229"/>
        <end position="251"/>
    </location>
</feature>
<dbReference type="KEGG" id="bmy:BM_BM18582"/>
<dbReference type="GO" id="GO:0016125">
    <property type="term" value="P:sterol metabolic process"/>
    <property type="evidence" value="ECO:0007669"/>
    <property type="project" value="UniProtKB-UniRule"/>
</dbReference>
<evidence type="ECO:0000256" key="1">
    <source>
        <dbReference type="ARBA" id="ARBA00004477"/>
    </source>
</evidence>
<evidence type="ECO:0000313" key="11">
    <source>
        <dbReference type="EMBL" id="VIO92782.1"/>
    </source>
</evidence>
<keyword evidence="3 10" id="KW-0813">Transport</keyword>
<dbReference type="EMBL" id="CAAKNF010000193">
    <property type="protein sequence ID" value="VIO92782.1"/>
    <property type="molecule type" value="Genomic_DNA"/>
</dbReference>
<feature type="transmembrane region" description="Helical" evidence="10">
    <location>
        <begin position="117"/>
        <end position="138"/>
    </location>
</feature>
<evidence type="ECO:0000256" key="3">
    <source>
        <dbReference type="ARBA" id="ARBA00022448"/>
    </source>
</evidence>
<dbReference type="GO" id="GO:0005789">
    <property type="term" value="C:endoplasmic reticulum membrane"/>
    <property type="evidence" value="ECO:0007669"/>
    <property type="project" value="UniProtKB-SubCell"/>
</dbReference>
<evidence type="ECO:0000256" key="7">
    <source>
        <dbReference type="ARBA" id="ARBA00023055"/>
    </source>
</evidence>
<keyword evidence="9 10" id="KW-0472">Membrane</keyword>
<evidence type="ECO:0000256" key="5">
    <source>
        <dbReference type="ARBA" id="ARBA00022824"/>
    </source>
</evidence>
<dbReference type="Pfam" id="PF04161">
    <property type="entry name" value="Arv1"/>
    <property type="match status" value="1"/>
</dbReference>
<reference evidence="11" key="1">
    <citation type="submission" date="2019-04" db="EMBL/GenBank/DDBJ databases">
        <authorList>
            <person name="Howe K."/>
            <person name="Paulini M."/>
            <person name="Williams G."/>
        </authorList>
    </citation>
    <scope>NUCLEOTIDE SEQUENCE [LARGE SCALE GENOMIC DNA]</scope>
    <source>
        <strain evidence="11">FR3</strain>
    </source>
</reference>
<dbReference type="GO" id="GO:0032366">
    <property type="term" value="P:intracellular sterol transport"/>
    <property type="evidence" value="ECO:0007669"/>
    <property type="project" value="UniProtKB-UniRule"/>
</dbReference>
<protein>
    <recommendedName>
        <fullName evidence="10">Protein ARV</fullName>
    </recommendedName>
</protein>
<organism evidence="11">
    <name type="scientific">Brugia malayi</name>
    <name type="common">Filarial nematode worm</name>
    <dbReference type="NCBI Taxonomy" id="6279"/>
    <lineage>
        <taxon>Eukaryota</taxon>
        <taxon>Metazoa</taxon>
        <taxon>Ecdysozoa</taxon>
        <taxon>Nematoda</taxon>
        <taxon>Chromadorea</taxon>
        <taxon>Rhabditida</taxon>
        <taxon>Spirurina</taxon>
        <taxon>Spiruromorpha</taxon>
        <taxon>Filarioidea</taxon>
        <taxon>Onchocercidae</taxon>
        <taxon>Brugia</taxon>
    </lineage>
</organism>
<evidence type="ECO:0000256" key="9">
    <source>
        <dbReference type="ARBA" id="ARBA00023136"/>
    </source>
</evidence>
<dbReference type="AlphaFoldDB" id="A0A4E9FHY4"/>
<dbReference type="OrthoDB" id="2192830at2759"/>
<comment type="similarity">
    <text evidence="2 10">Belongs to the ARV1 family.</text>
</comment>
<feature type="transmembrane region" description="Helical" evidence="10">
    <location>
        <begin position="144"/>
        <end position="169"/>
    </location>
</feature>
<dbReference type="PANTHER" id="PTHR14467">
    <property type="entry name" value="ARV1"/>
    <property type="match status" value="1"/>
</dbReference>
<name>A0A4E9FHY4_BRUMA</name>
<feature type="transmembrane region" description="Helical" evidence="10">
    <location>
        <begin position="190"/>
        <end position="209"/>
    </location>
</feature>
<evidence type="ECO:0000256" key="6">
    <source>
        <dbReference type="ARBA" id="ARBA00022989"/>
    </source>
</evidence>
<comment type="function">
    <text evidence="10">Mediator of sterol homeostasis involved in sterol uptake, trafficking and distribution into membranes.</text>
</comment>
<evidence type="ECO:0000256" key="10">
    <source>
        <dbReference type="RuleBase" id="RU368065"/>
    </source>
</evidence>
<keyword evidence="8 10" id="KW-0443">Lipid metabolism</keyword>
<keyword evidence="4 10" id="KW-0812">Transmembrane</keyword>
<dbReference type="RefSeq" id="XP_042933847.1">
    <property type="nucleotide sequence ID" value="XM_043077913.1"/>
</dbReference>
<evidence type="ECO:0000256" key="4">
    <source>
        <dbReference type="ARBA" id="ARBA00022692"/>
    </source>
</evidence>
<keyword evidence="6 10" id="KW-1133">Transmembrane helix</keyword>
<dbReference type="GeneID" id="6101945"/>
<keyword evidence="5 10" id="KW-0256">Endoplasmic reticulum</keyword>
<evidence type="ECO:0000256" key="2">
    <source>
        <dbReference type="ARBA" id="ARBA00009187"/>
    </source>
</evidence>
<comment type="subcellular location">
    <subcellularLocation>
        <location evidence="1 10">Endoplasmic reticulum membrane</location>
        <topology evidence="1 10">Multi-pass membrane protein</topology>
    </subcellularLocation>
</comment>
<dbReference type="GO" id="GO:0097036">
    <property type="term" value="P:regulation of plasma membrane sterol distribution"/>
    <property type="evidence" value="ECO:0007669"/>
    <property type="project" value="UniProtKB-UniRule"/>
</dbReference>
<dbReference type="InterPro" id="IPR007290">
    <property type="entry name" value="Arv1"/>
</dbReference>
<dbReference type="CTD" id="6101945"/>
<dbReference type="GO" id="GO:0032541">
    <property type="term" value="C:cortical endoplasmic reticulum"/>
    <property type="evidence" value="ECO:0007669"/>
    <property type="project" value="TreeGrafter"/>
</dbReference>
<proteinExistence type="inferred from homology"/>
<evidence type="ECO:0000256" key="8">
    <source>
        <dbReference type="ARBA" id="ARBA00023098"/>
    </source>
</evidence>
<accession>A0A4E9FHY4</accession>
<keyword evidence="7 10" id="KW-0445">Lipid transport</keyword>